<evidence type="ECO:0000256" key="1">
    <source>
        <dbReference type="ARBA" id="ARBA00022450"/>
    </source>
</evidence>
<dbReference type="InterPro" id="IPR049900">
    <property type="entry name" value="PKS_mFAS_DH"/>
</dbReference>
<evidence type="ECO:0000256" key="3">
    <source>
        <dbReference type="ARBA" id="ARBA00022679"/>
    </source>
</evidence>
<sequence>MPDSPIAVVGFAYRAPGVGGKGLWDYLAQARSAWSKIPADRFDQDAYCRPGAEKSGVFRVEGGHFVPEDIYAFDAAFFNMRAEEAKNADPQQRMLLEVALEAAEMAGHSLNSLAGQKIGVFIGSGQHDYSGCLTDDTFGVKTFTATGIAPCMLANRLSYFFDIDGPSTVLDSACASSAYAVHQAVLAIRNGDCSAAFAASASLNISPGGFLALEKTGPGLGSALSADDKSYSYDSKASGFGRGEGGACLLLKCLDDAVRDGDPIQALIRGSACNHGGRSDGITMPNGAAHRKLLRRVHEVAGLDPSETAVVEGHGTGTAVGDPIEAGAFTSVLTKSRTASNPIYIGSVKSNLGHLEGASGMIGMIKAILQVKHGIVLPTAGFESINPKIQDKEKIVVPQAQIPWPQGEARRILVTNFGFGGSNAAVIIDGPLSKTHTETNGYLSNGNGIDDNGSDNNGITTTPKRVFAFSAKSEKSLISYLSSFDEYLSEAPKTDAFMARLSYTLGQRRTHFPHRVSVVADSVMSLIEKLSTAKPCRARDRVVAFAFTGQGAQLQHYKTFSGAIAVAEANFREFGASWKLTKELLKPDDSSSVNDAMISQPACTAVQLALVSLLKSWGVEPAVVTGHSSGEIAAAFTAGLLSFKAACAVSYFRGQAAARLLSRYAGKGAMVALGVDPEEAIDLIKQHAGSGYAVVAAINSPRSVTISGDAPAIQSIQTAAGEKGLFSRRLNVELAYHSRHIEMVADYYIESIKPFCNKDPTDLPAGVTSYPIFVSSVTGQVENTASIDATYWVKNLVRPVRFSDAIQTLAMPRGKDMTGKKSIHPNVIIEIGPHSALKNPIKQTIELTESQKLESQQIAPLTYLPSLIRGADGDEALANLASSLFTLGGSVNLGEVNGTSMGTADVLDDLPAYAWDKSTSYKIKSRSNHERLFPGEPYNALIGRPMSSNGGKERAYQQVFTLDEIPWIRDHAVAGAVVFPMTAYIACAIEAARKTCTAPAAAFVVRDFYIKERMEI</sequence>
<dbReference type="PROSITE" id="PS00606">
    <property type="entry name" value="KS3_1"/>
    <property type="match status" value="1"/>
</dbReference>
<dbReference type="SUPFAM" id="SSF55048">
    <property type="entry name" value="Probable ACP-binding domain of malonyl-CoA ACP transacylase"/>
    <property type="match status" value="1"/>
</dbReference>
<accession>A0ABR1QHY9</accession>
<organism evidence="9 10">
    <name type="scientific">Apiospora aurea</name>
    <dbReference type="NCBI Taxonomy" id="335848"/>
    <lineage>
        <taxon>Eukaryota</taxon>
        <taxon>Fungi</taxon>
        <taxon>Dikarya</taxon>
        <taxon>Ascomycota</taxon>
        <taxon>Pezizomycotina</taxon>
        <taxon>Sordariomycetes</taxon>
        <taxon>Xylariomycetidae</taxon>
        <taxon>Amphisphaeriales</taxon>
        <taxon>Apiosporaceae</taxon>
        <taxon>Apiospora</taxon>
    </lineage>
</organism>
<proteinExistence type="predicted"/>
<dbReference type="SMART" id="SM00827">
    <property type="entry name" value="PKS_AT"/>
    <property type="match status" value="1"/>
</dbReference>
<evidence type="ECO:0000256" key="5">
    <source>
        <dbReference type="ARBA" id="ARBA00023268"/>
    </source>
</evidence>
<dbReference type="InterPro" id="IPR016036">
    <property type="entry name" value="Malonyl_transacylase_ACP-bd"/>
</dbReference>
<dbReference type="Pfam" id="PF00698">
    <property type="entry name" value="Acyl_transf_1"/>
    <property type="match status" value="1"/>
</dbReference>
<dbReference type="SUPFAM" id="SSF53901">
    <property type="entry name" value="Thiolase-like"/>
    <property type="match status" value="1"/>
</dbReference>
<dbReference type="InterPro" id="IPR014030">
    <property type="entry name" value="Ketoacyl_synth_N"/>
</dbReference>
<dbReference type="Pfam" id="PF00109">
    <property type="entry name" value="ketoacyl-synt"/>
    <property type="match status" value="1"/>
</dbReference>
<dbReference type="Gene3D" id="3.40.366.10">
    <property type="entry name" value="Malonyl-Coenzyme A Acyl Carrier Protein, domain 2"/>
    <property type="match status" value="1"/>
</dbReference>
<dbReference type="Gene3D" id="3.40.47.10">
    <property type="match status" value="1"/>
</dbReference>
<dbReference type="InterPro" id="IPR001227">
    <property type="entry name" value="Ac_transferase_dom_sf"/>
</dbReference>
<dbReference type="PANTHER" id="PTHR43775:SF29">
    <property type="entry name" value="ASPERFURANONE POLYKETIDE SYNTHASE AFOG-RELATED"/>
    <property type="match status" value="1"/>
</dbReference>
<dbReference type="InterPro" id="IPR020841">
    <property type="entry name" value="PKS_Beta-ketoAc_synthase_dom"/>
</dbReference>
<feature type="domain" description="Ketosynthase family 3 (KS3)" evidence="7">
    <location>
        <begin position="3"/>
        <end position="430"/>
    </location>
</feature>
<reference evidence="9 10" key="1">
    <citation type="submission" date="2023-01" db="EMBL/GenBank/DDBJ databases">
        <title>Analysis of 21 Apiospora genomes using comparative genomics revels a genus with tremendous synthesis potential of carbohydrate active enzymes and secondary metabolites.</title>
        <authorList>
            <person name="Sorensen T."/>
        </authorList>
    </citation>
    <scope>NUCLEOTIDE SEQUENCE [LARGE SCALE GENOMIC DNA]</scope>
    <source>
        <strain evidence="9 10">CBS 24483</strain>
    </source>
</reference>
<keyword evidence="10" id="KW-1185">Reference proteome</keyword>
<comment type="caution">
    <text evidence="6">Lacks conserved residue(s) required for the propagation of feature annotation.</text>
</comment>
<dbReference type="InterPro" id="IPR014031">
    <property type="entry name" value="Ketoacyl_synth_C"/>
</dbReference>
<dbReference type="EMBL" id="JAQQWE010000004">
    <property type="protein sequence ID" value="KAK7956356.1"/>
    <property type="molecule type" value="Genomic_DNA"/>
</dbReference>
<dbReference type="Gene3D" id="3.10.129.10">
    <property type="entry name" value="Hotdog Thioesterase"/>
    <property type="match status" value="1"/>
</dbReference>
<dbReference type="InterPro" id="IPR050091">
    <property type="entry name" value="PKS_NRPS_Biosynth_Enz"/>
</dbReference>
<dbReference type="PANTHER" id="PTHR43775">
    <property type="entry name" value="FATTY ACID SYNTHASE"/>
    <property type="match status" value="1"/>
</dbReference>
<protein>
    <recommendedName>
        <fullName evidence="11">Polyketide synthase</fullName>
    </recommendedName>
</protein>
<dbReference type="PROSITE" id="PS52019">
    <property type="entry name" value="PKS_MFAS_DH"/>
    <property type="match status" value="1"/>
</dbReference>
<dbReference type="Pfam" id="PF02801">
    <property type="entry name" value="Ketoacyl-synt_C"/>
    <property type="match status" value="1"/>
</dbReference>
<dbReference type="Pfam" id="PF21089">
    <property type="entry name" value="PKS_DH_N"/>
    <property type="match status" value="1"/>
</dbReference>
<dbReference type="InterPro" id="IPR018201">
    <property type="entry name" value="Ketoacyl_synth_AS"/>
</dbReference>
<dbReference type="SMART" id="SM00825">
    <property type="entry name" value="PKS_KS"/>
    <property type="match status" value="1"/>
</dbReference>
<evidence type="ECO:0000256" key="6">
    <source>
        <dbReference type="PROSITE-ProRule" id="PRU01363"/>
    </source>
</evidence>
<keyword evidence="5" id="KW-0511">Multifunctional enzyme</keyword>
<keyword evidence="4" id="KW-0560">Oxidoreductase</keyword>
<dbReference type="CDD" id="cd00833">
    <property type="entry name" value="PKS"/>
    <property type="match status" value="1"/>
</dbReference>
<evidence type="ECO:0000259" key="8">
    <source>
        <dbReference type="PROSITE" id="PS52019"/>
    </source>
</evidence>
<keyword evidence="1" id="KW-0596">Phosphopantetheine</keyword>
<evidence type="ECO:0000256" key="4">
    <source>
        <dbReference type="ARBA" id="ARBA00023002"/>
    </source>
</evidence>
<dbReference type="InterPro" id="IPR049552">
    <property type="entry name" value="PKS_DH_N"/>
</dbReference>
<gene>
    <name evidence="9" type="ORF">PG986_005578</name>
</gene>
<dbReference type="PROSITE" id="PS52004">
    <property type="entry name" value="KS3_2"/>
    <property type="match status" value="1"/>
</dbReference>
<dbReference type="InterPro" id="IPR016035">
    <property type="entry name" value="Acyl_Trfase/lysoPLipase"/>
</dbReference>
<dbReference type="InterPro" id="IPR014043">
    <property type="entry name" value="Acyl_transferase_dom"/>
</dbReference>
<evidence type="ECO:0000313" key="10">
    <source>
        <dbReference type="Proteomes" id="UP001391051"/>
    </source>
</evidence>
<keyword evidence="2" id="KW-0597">Phosphoprotein</keyword>
<dbReference type="InterPro" id="IPR016039">
    <property type="entry name" value="Thiolase-like"/>
</dbReference>
<evidence type="ECO:0000313" key="9">
    <source>
        <dbReference type="EMBL" id="KAK7956356.1"/>
    </source>
</evidence>
<keyword evidence="3" id="KW-0808">Transferase</keyword>
<dbReference type="Pfam" id="PF22621">
    <property type="entry name" value="CurL-like_PKS_C"/>
    <property type="match status" value="1"/>
</dbReference>
<dbReference type="Proteomes" id="UP001391051">
    <property type="component" value="Unassembled WGS sequence"/>
</dbReference>
<dbReference type="GeneID" id="92074862"/>
<dbReference type="SUPFAM" id="SSF52151">
    <property type="entry name" value="FabD/lysophospholipase-like"/>
    <property type="match status" value="1"/>
</dbReference>
<feature type="domain" description="PKS/mFAS DH" evidence="8">
    <location>
        <begin position="939"/>
        <end position="1016"/>
    </location>
</feature>
<evidence type="ECO:0000256" key="2">
    <source>
        <dbReference type="ARBA" id="ARBA00022553"/>
    </source>
</evidence>
<dbReference type="RefSeq" id="XP_066701662.1">
    <property type="nucleotide sequence ID" value="XM_066841800.1"/>
</dbReference>
<name>A0ABR1QHY9_9PEZI</name>
<evidence type="ECO:0000259" key="7">
    <source>
        <dbReference type="PROSITE" id="PS52004"/>
    </source>
</evidence>
<comment type="caution">
    <text evidence="9">The sequence shown here is derived from an EMBL/GenBank/DDBJ whole genome shotgun (WGS) entry which is preliminary data.</text>
</comment>
<evidence type="ECO:0008006" key="11">
    <source>
        <dbReference type="Google" id="ProtNLM"/>
    </source>
</evidence>